<comment type="catalytic activity">
    <reaction evidence="4">
        <text>RX + glutathione = an S-substituted glutathione + a halide anion + H(+)</text>
        <dbReference type="Rhea" id="RHEA:16437"/>
        <dbReference type="ChEBI" id="CHEBI:15378"/>
        <dbReference type="ChEBI" id="CHEBI:16042"/>
        <dbReference type="ChEBI" id="CHEBI:17792"/>
        <dbReference type="ChEBI" id="CHEBI:57925"/>
        <dbReference type="ChEBI" id="CHEBI:90779"/>
        <dbReference type="EC" id="2.5.1.18"/>
    </reaction>
</comment>
<dbReference type="CDD" id="cd03187">
    <property type="entry name" value="GST_C_Phi"/>
    <property type="match status" value="1"/>
</dbReference>
<dbReference type="InterPro" id="IPR004046">
    <property type="entry name" value="GST_C"/>
</dbReference>
<dbReference type="EMBL" id="CM035412">
    <property type="protein sequence ID" value="KAH7433033.1"/>
    <property type="molecule type" value="Genomic_DNA"/>
</dbReference>
<sequence>MLYPFLSSTQARQSRIDLLSSMMAPLKIYGLAMSTCTGRVLATALEKGATFELQPVDPFSGGCKKPEYLALQPFGQIPVLQDEGLTMFESRAIARYIASKYEAQGTPLYGRSLQERAKVEQWLEVESQNYNPPIAAAVCELVVKPMKGAPTYMQIVNESLAKLEKVLDIYEDHLSKNEYLAGNFFSLADLSHIPFTHYLVNVAKKGEAITSRKHVNAWWLKISSRPSWQKVLELASKK</sequence>
<comment type="caution">
    <text evidence="7">The sequence shown here is derived from an EMBL/GenBank/DDBJ whole genome shotgun (WGS) entry which is preliminary data.</text>
</comment>
<dbReference type="SUPFAM" id="SSF52833">
    <property type="entry name" value="Thioredoxin-like"/>
    <property type="match status" value="1"/>
</dbReference>
<name>A0A8T2UGY6_CERRI</name>
<reference evidence="7" key="1">
    <citation type="submission" date="2021-08" db="EMBL/GenBank/DDBJ databases">
        <title>WGS assembly of Ceratopteris richardii.</title>
        <authorList>
            <person name="Marchant D.B."/>
            <person name="Chen G."/>
            <person name="Jenkins J."/>
            <person name="Shu S."/>
            <person name="Leebens-Mack J."/>
            <person name="Grimwood J."/>
            <person name="Schmutz J."/>
            <person name="Soltis P."/>
            <person name="Soltis D."/>
            <person name="Chen Z.-H."/>
        </authorList>
    </citation>
    <scope>NUCLEOTIDE SEQUENCE</scope>
    <source>
        <strain evidence="7">Whitten #5841</strain>
        <tissue evidence="7">Leaf</tissue>
    </source>
</reference>
<evidence type="ECO:0000256" key="2">
    <source>
        <dbReference type="ARBA" id="ARBA00012452"/>
    </source>
</evidence>
<comment type="similarity">
    <text evidence="1">Belongs to the GST superfamily. Phi family.</text>
</comment>
<dbReference type="SFLD" id="SFLDS00019">
    <property type="entry name" value="Glutathione_Transferase_(cytos"/>
    <property type="match status" value="1"/>
</dbReference>
<evidence type="ECO:0000259" key="6">
    <source>
        <dbReference type="PROSITE" id="PS50405"/>
    </source>
</evidence>
<dbReference type="PROSITE" id="PS50405">
    <property type="entry name" value="GST_CTER"/>
    <property type="match status" value="1"/>
</dbReference>
<dbReference type="InterPro" id="IPR004045">
    <property type="entry name" value="Glutathione_S-Trfase_N"/>
</dbReference>
<keyword evidence="8" id="KW-1185">Reference proteome</keyword>
<dbReference type="GO" id="GO:0009636">
    <property type="term" value="P:response to toxic substance"/>
    <property type="evidence" value="ECO:0007669"/>
    <property type="project" value="UniProtKB-ARBA"/>
</dbReference>
<evidence type="ECO:0000256" key="4">
    <source>
        <dbReference type="ARBA" id="ARBA00047960"/>
    </source>
</evidence>
<dbReference type="InterPro" id="IPR040079">
    <property type="entry name" value="Glutathione_S-Trfase"/>
</dbReference>
<dbReference type="Pfam" id="PF02798">
    <property type="entry name" value="GST_N"/>
    <property type="match status" value="1"/>
</dbReference>
<gene>
    <name evidence="7" type="ORF">KP509_07G051300</name>
</gene>
<dbReference type="PANTHER" id="PTHR43900:SF3">
    <property type="entry name" value="GLUTATHIONE S-TRANSFERASE RHO"/>
    <property type="match status" value="1"/>
</dbReference>
<feature type="domain" description="GST N-terminal" evidence="5">
    <location>
        <begin position="24"/>
        <end position="105"/>
    </location>
</feature>
<evidence type="ECO:0000256" key="1">
    <source>
        <dbReference type="ARBA" id="ARBA00010128"/>
    </source>
</evidence>
<dbReference type="Proteomes" id="UP000825935">
    <property type="component" value="Chromosome 7"/>
</dbReference>
<dbReference type="Gene3D" id="3.40.30.10">
    <property type="entry name" value="Glutaredoxin"/>
    <property type="match status" value="1"/>
</dbReference>
<dbReference type="FunFam" id="1.20.1050.10:FF:000004">
    <property type="entry name" value="Glutathione S-transferase F2"/>
    <property type="match status" value="1"/>
</dbReference>
<dbReference type="OMA" id="EFEYRIV"/>
<dbReference type="AlphaFoldDB" id="A0A8T2UGY6"/>
<dbReference type="SFLD" id="SFLDG01154">
    <property type="entry name" value="Main.5:_Phi-like"/>
    <property type="match status" value="1"/>
</dbReference>
<dbReference type="PROSITE" id="PS50404">
    <property type="entry name" value="GST_NTER"/>
    <property type="match status" value="1"/>
</dbReference>
<dbReference type="GO" id="GO:0005737">
    <property type="term" value="C:cytoplasm"/>
    <property type="evidence" value="ECO:0007669"/>
    <property type="project" value="TreeGrafter"/>
</dbReference>
<keyword evidence="3" id="KW-0808">Transferase</keyword>
<dbReference type="InterPro" id="IPR010987">
    <property type="entry name" value="Glutathione-S-Trfase_C-like"/>
</dbReference>
<dbReference type="FunFam" id="3.40.30.10:FF:000016">
    <property type="entry name" value="Glutathione S-transferase F2"/>
    <property type="match status" value="1"/>
</dbReference>
<dbReference type="SFLD" id="SFLDG00358">
    <property type="entry name" value="Main_(cytGST)"/>
    <property type="match status" value="1"/>
</dbReference>
<dbReference type="InterPro" id="IPR036282">
    <property type="entry name" value="Glutathione-S-Trfase_C_sf"/>
</dbReference>
<evidence type="ECO:0000256" key="3">
    <source>
        <dbReference type="ARBA" id="ARBA00022679"/>
    </source>
</evidence>
<evidence type="ECO:0000313" key="8">
    <source>
        <dbReference type="Proteomes" id="UP000825935"/>
    </source>
</evidence>
<dbReference type="Pfam" id="PF00043">
    <property type="entry name" value="GST_C"/>
    <property type="match status" value="1"/>
</dbReference>
<accession>A0A8T2UGY6</accession>
<dbReference type="PANTHER" id="PTHR43900">
    <property type="entry name" value="GLUTATHIONE S-TRANSFERASE RHO"/>
    <property type="match status" value="1"/>
</dbReference>
<evidence type="ECO:0000259" key="5">
    <source>
        <dbReference type="PROSITE" id="PS50404"/>
    </source>
</evidence>
<proteinExistence type="inferred from homology"/>
<dbReference type="GO" id="GO:0043295">
    <property type="term" value="F:glutathione binding"/>
    <property type="evidence" value="ECO:0007669"/>
    <property type="project" value="TreeGrafter"/>
</dbReference>
<dbReference type="GO" id="GO:0004364">
    <property type="term" value="F:glutathione transferase activity"/>
    <property type="evidence" value="ECO:0007669"/>
    <property type="project" value="UniProtKB-EC"/>
</dbReference>
<evidence type="ECO:0000313" key="7">
    <source>
        <dbReference type="EMBL" id="KAH7433033.1"/>
    </source>
</evidence>
<dbReference type="InterPro" id="IPR036249">
    <property type="entry name" value="Thioredoxin-like_sf"/>
</dbReference>
<dbReference type="OrthoDB" id="422574at2759"/>
<dbReference type="InterPro" id="IPR034347">
    <property type="entry name" value="GST_Phi_C"/>
</dbReference>
<dbReference type="GO" id="GO:0006749">
    <property type="term" value="P:glutathione metabolic process"/>
    <property type="evidence" value="ECO:0007669"/>
    <property type="project" value="TreeGrafter"/>
</dbReference>
<dbReference type="SUPFAM" id="SSF47616">
    <property type="entry name" value="GST C-terminal domain-like"/>
    <property type="match status" value="1"/>
</dbReference>
<dbReference type="EC" id="2.5.1.18" evidence="2"/>
<dbReference type="CDD" id="cd03053">
    <property type="entry name" value="GST_N_Phi"/>
    <property type="match status" value="1"/>
</dbReference>
<dbReference type="Gene3D" id="1.20.1050.10">
    <property type="match status" value="1"/>
</dbReference>
<feature type="domain" description="GST C-terminal" evidence="6">
    <location>
        <begin position="112"/>
        <end position="238"/>
    </location>
</feature>
<protein>
    <recommendedName>
        <fullName evidence="2">glutathione transferase</fullName>
        <ecNumber evidence="2">2.5.1.18</ecNumber>
    </recommendedName>
</protein>
<organism evidence="7 8">
    <name type="scientific">Ceratopteris richardii</name>
    <name type="common">Triangle waterfern</name>
    <dbReference type="NCBI Taxonomy" id="49495"/>
    <lineage>
        <taxon>Eukaryota</taxon>
        <taxon>Viridiplantae</taxon>
        <taxon>Streptophyta</taxon>
        <taxon>Embryophyta</taxon>
        <taxon>Tracheophyta</taxon>
        <taxon>Polypodiopsida</taxon>
        <taxon>Polypodiidae</taxon>
        <taxon>Polypodiales</taxon>
        <taxon>Pteridineae</taxon>
        <taxon>Pteridaceae</taxon>
        <taxon>Parkerioideae</taxon>
        <taxon>Ceratopteris</taxon>
    </lineage>
</organism>